<proteinExistence type="predicted"/>
<feature type="compositionally biased region" description="Polar residues" evidence="1">
    <location>
        <begin position="331"/>
        <end position="364"/>
    </location>
</feature>
<gene>
    <name evidence="2" type="ORF">AK812_SmicGene11238</name>
</gene>
<reference evidence="2 3" key="1">
    <citation type="submission" date="2016-02" db="EMBL/GenBank/DDBJ databases">
        <title>Genome analysis of coral dinoflagellate symbionts highlights evolutionary adaptations to a symbiotic lifestyle.</title>
        <authorList>
            <person name="Aranda M."/>
            <person name="Li Y."/>
            <person name="Liew Y.J."/>
            <person name="Baumgarten S."/>
            <person name="Simakov O."/>
            <person name="Wilson M."/>
            <person name="Piel J."/>
            <person name="Ashoor H."/>
            <person name="Bougouffa S."/>
            <person name="Bajic V.B."/>
            <person name="Ryu T."/>
            <person name="Ravasi T."/>
            <person name="Bayer T."/>
            <person name="Micklem G."/>
            <person name="Kim H."/>
            <person name="Bhak J."/>
            <person name="Lajeunesse T.C."/>
            <person name="Voolstra C.R."/>
        </authorList>
    </citation>
    <scope>NUCLEOTIDE SEQUENCE [LARGE SCALE GENOMIC DNA]</scope>
    <source>
        <strain evidence="2 3">CCMP2467</strain>
    </source>
</reference>
<evidence type="ECO:0000313" key="3">
    <source>
        <dbReference type="Proteomes" id="UP000186817"/>
    </source>
</evidence>
<comment type="caution">
    <text evidence="2">The sequence shown here is derived from an EMBL/GenBank/DDBJ whole genome shotgun (WGS) entry which is preliminary data.</text>
</comment>
<dbReference type="AlphaFoldDB" id="A0A1Q9EDQ7"/>
<feature type="compositionally biased region" description="Low complexity" evidence="1">
    <location>
        <begin position="368"/>
        <end position="379"/>
    </location>
</feature>
<dbReference type="OrthoDB" id="443741at2759"/>
<name>A0A1Q9EDQ7_SYMMI</name>
<evidence type="ECO:0000256" key="1">
    <source>
        <dbReference type="SAM" id="MobiDB-lite"/>
    </source>
</evidence>
<dbReference type="Proteomes" id="UP000186817">
    <property type="component" value="Unassembled WGS sequence"/>
</dbReference>
<protein>
    <submittedName>
        <fullName evidence="2">Uncharacterized protein</fullName>
    </submittedName>
</protein>
<dbReference type="EMBL" id="LSRX01000181">
    <property type="protein sequence ID" value="OLQ05552.1"/>
    <property type="molecule type" value="Genomic_DNA"/>
</dbReference>
<organism evidence="2 3">
    <name type="scientific">Symbiodinium microadriaticum</name>
    <name type="common">Dinoflagellate</name>
    <name type="synonym">Zooxanthella microadriatica</name>
    <dbReference type="NCBI Taxonomy" id="2951"/>
    <lineage>
        <taxon>Eukaryota</taxon>
        <taxon>Sar</taxon>
        <taxon>Alveolata</taxon>
        <taxon>Dinophyceae</taxon>
        <taxon>Suessiales</taxon>
        <taxon>Symbiodiniaceae</taxon>
        <taxon>Symbiodinium</taxon>
    </lineage>
</organism>
<keyword evidence="3" id="KW-1185">Reference proteome</keyword>
<evidence type="ECO:0000313" key="2">
    <source>
        <dbReference type="EMBL" id="OLQ05552.1"/>
    </source>
</evidence>
<feature type="region of interest" description="Disordered" evidence="1">
    <location>
        <begin position="294"/>
        <end position="379"/>
    </location>
</feature>
<feature type="region of interest" description="Disordered" evidence="1">
    <location>
        <begin position="392"/>
        <end position="425"/>
    </location>
</feature>
<feature type="compositionally biased region" description="Polar residues" evidence="1">
    <location>
        <begin position="301"/>
        <end position="310"/>
    </location>
</feature>
<sequence length="691" mass="74520">MHPSPQPSVFFPSFVSVRGLRVVQHSASSASVLHGMLKSIDQALAGAIDVIADDVQATVKSVREQGMMRTLGDAVEDAGKLVASGAGNAFTGMLGGKKGEKTVSTHSGMSSGYADICAGNKAGSFGSGLRMQAHFSARLYSACKVVGKMDMDYMDATLQVNAFGMTAGCTFCLDNLPNQLAVLGHLRAILEMCHNQCEGDSDQYESAKEVERQMKTVKLMIKMAQARSKSKAVKVEVMPCILSTSLNANGEASASMSMGSMSPKKSMSMVGASATGSMFCGKLPKLDEAQRCVEEHAGSDSIASTSSMVPTETVAEKRDKESASASASASPETVTVSNTKSGPSVGSATQKRPASGRSISSTQKAVEPVAPSAPCSSSSFASRLMPSFLRKNRAASKEKVQEAADGAMSPEALPSSAEVQAEPDEAEAIPTLSQLQQGTQGQRLLPIAAHKCATDYSASSLINAEISERDMSELQKQQEELWAPSTEAVVSLWPKACIQSKTRVERFLAPAPLLEARVHLTVNWLKHSPPVLDRAMANFSFVGVRVSSEMDIVRMNENDMDERLRTQKTTGLDIGYPWFLQYHQCHQFLCKCVENRKFREQPFRMFLTEEVAGQVRRRPRNRLSKIRHQVFTNDQISKTAQPAVSAQTINDQALLANNNRCRAHSFQNNLTPSIAACHAVGFAQQRLAFAL</sequence>
<accession>A0A1Q9EDQ7</accession>